<dbReference type="GO" id="GO:0042720">
    <property type="term" value="C:mitochondrial inner membrane peptidase complex"/>
    <property type="evidence" value="ECO:0007669"/>
    <property type="project" value="TreeGrafter"/>
</dbReference>
<proteinExistence type="inferred from homology"/>
<feature type="region of interest" description="Disordered" evidence="9">
    <location>
        <begin position="144"/>
        <end position="173"/>
    </location>
</feature>
<dbReference type="PANTHER" id="PTHR12383:SF16">
    <property type="entry name" value="MITOCHONDRIAL INNER MEMBRANE PROTEASE SUBUNIT 1"/>
    <property type="match status" value="1"/>
</dbReference>
<evidence type="ECO:0000256" key="8">
    <source>
        <dbReference type="RuleBase" id="RU362041"/>
    </source>
</evidence>
<dbReference type="GO" id="GO:0006627">
    <property type="term" value="P:protein processing involved in protein targeting to mitochondrion"/>
    <property type="evidence" value="ECO:0007669"/>
    <property type="project" value="TreeGrafter"/>
</dbReference>
<feature type="active site" evidence="7">
    <location>
        <position position="85"/>
    </location>
</feature>
<evidence type="ECO:0000256" key="7">
    <source>
        <dbReference type="PIRSR" id="PIRSR600223-1"/>
    </source>
</evidence>
<dbReference type="InterPro" id="IPR036286">
    <property type="entry name" value="LexA/Signal_pep-like_sf"/>
</dbReference>
<sequence length="238" mass="25998">MSRLPSRSAKAINLPSKPRIPTSTTPPLRTPQSSTTTVKTPTSTKPPPSLFSRLRPYFLLATSFYCAGTLITNHVIHIYPNTGPSMAPTVSSSGSTYTITGLWYAGGRGIKLGDIVQVRHPMFPRMLAGKRVVGMPGDFVVRGRDGEGGVGGRKASRGLVDGDEEDEQEEPEMVQVPEGHVWLNGDNLAWSRDSRMYGAVPMALITGKSLWLVDGYWPGSWRGVWRDQMVRIEEGDVG</sequence>
<reference evidence="11 12" key="1">
    <citation type="submission" date="2015-06" db="EMBL/GenBank/DDBJ databases">
        <title>Draft genome of the ant-associated black yeast Phialophora attae CBS 131958.</title>
        <authorList>
            <person name="Moreno L.F."/>
            <person name="Stielow B.J."/>
            <person name="de Hoog S."/>
            <person name="Vicente V.A."/>
            <person name="Weiss V.A."/>
            <person name="de Vries M."/>
            <person name="Cruz L.M."/>
            <person name="Souza E.M."/>
        </authorList>
    </citation>
    <scope>NUCLEOTIDE SEQUENCE [LARGE SCALE GENOMIC DNA]</scope>
    <source>
        <strain evidence="11 12">CBS 131958</strain>
    </source>
</reference>
<comment type="similarity">
    <text evidence="6">Belongs to the peptidase S26 family. IMP1 subfamily.</text>
</comment>
<feature type="compositionally biased region" description="Acidic residues" evidence="9">
    <location>
        <begin position="161"/>
        <end position="172"/>
    </location>
</feature>
<keyword evidence="3 8" id="KW-0378">Hydrolase</keyword>
<comment type="caution">
    <text evidence="11">The sequence shown here is derived from an EMBL/GenBank/DDBJ whole genome shotgun (WGS) entry which is preliminary data.</text>
</comment>
<dbReference type="PRINTS" id="PR00727">
    <property type="entry name" value="LEADERPTASE"/>
</dbReference>
<keyword evidence="4 8" id="KW-0496">Mitochondrion</keyword>
<dbReference type="GO" id="GO:0006465">
    <property type="term" value="P:signal peptide processing"/>
    <property type="evidence" value="ECO:0007669"/>
    <property type="project" value="InterPro"/>
</dbReference>
<evidence type="ECO:0000256" key="1">
    <source>
        <dbReference type="ARBA" id="ARBA00004273"/>
    </source>
</evidence>
<gene>
    <name evidence="11" type="ORF">AB675_10979</name>
</gene>
<dbReference type="InterPro" id="IPR052064">
    <property type="entry name" value="Mito_IMP1_subunit"/>
</dbReference>
<evidence type="ECO:0000256" key="4">
    <source>
        <dbReference type="ARBA" id="ARBA00023128"/>
    </source>
</evidence>
<dbReference type="SUPFAM" id="SSF51306">
    <property type="entry name" value="LexA/Signal peptidase"/>
    <property type="match status" value="1"/>
</dbReference>
<dbReference type="OrthoDB" id="308440at2759"/>
<dbReference type="InterPro" id="IPR019533">
    <property type="entry name" value="Peptidase_S26"/>
</dbReference>
<feature type="domain" description="Peptidase S26" evidence="10">
    <location>
        <begin position="61"/>
        <end position="210"/>
    </location>
</feature>
<evidence type="ECO:0000256" key="6">
    <source>
        <dbReference type="ARBA" id="ARBA00038445"/>
    </source>
</evidence>
<feature type="region of interest" description="Disordered" evidence="9">
    <location>
        <begin position="1"/>
        <end position="48"/>
    </location>
</feature>
<keyword evidence="5" id="KW-0472">Membrane</keyword>
<dbReference type="GeneID" id="28731666"/>
<dbReference type="GO" id="GO:0004252">
    <property type="term" value="F:serine-type endopeptidase activity"/>
    <property type="evidence" value="ECO:0007669"/>
    <property type="project" value="InterPro"/>
</dbReference>
<dbReference type="AlphaFoldDB" id="A0A0N1H4A0"/>
<evidence type="ECO:0000259" key="10">
    <source>
        <dbReference type="Pfam" id="PF10502"/>
    </source>
</evidence>
<dbReference type="STRING" id="1664694.A0A0N1H4A0"/>
<keyword evidence="8 11" id="KW-0645">Protease</keyword>
<dbReference type="EMBL" id="LFJN01000039">
    <property type="protein sequence ID" value="KPI35475.1"/>
    <property type="molecule type" value="Genomic_DNA"/>
</dbReference>
<dbReference type="Proteomes" id="UP000038010">
    <property type="component" value="Unassembled WGS sequence"/>
</dbReference>
<evidence type="ECO:0000256" key="3">
    <source>
        <dbReference type="ARBA" id="ARBA00022801"/>
    </source>
</evidence>
<organism evidence="11 12">
    <name type="scientific">Cyphellophora attinorum</name>
    <dbReference type="NCBI Taxonomy" id="1664694"/>
    <lineage>
        <taxon>Eukaryota</taxon>
        <taxon>Fungi</taxon>
        <taxon>Dikarya</taxon>
        <taxon>Ascomycota</taxon>
        <taxon>Pezizomycotina</taxon>
        <taxon>Eurotiomycetes</taxon>
        <taxon>Chaetothyriomycetidae</taxon>
        <taxon>Chaetothyriales</taxon>
        <taxon>Cyphellophoraceae</taxon>
        <taxon>Cyphellophora</taxon>
    </lineage>
</organism>
<feature type="active site" evidence="7">
    <location>
        <position position="130"/>
    </location>
</feature>
<dbReference type="CDD" id="cd06530">
    <property type="entry name" value="S26_SPase_I"/>
    <property type="match status" value="1"/>
</dbReference>
<comment type="subcellular location">
    <subcellularLocation>
        <location evidence="1 8">Mitochondrion inner membrane</location>
    </subcellularLocation>
</comment>
<keyword evidence="12" id="KW-1185">Reference proteome</keyword>
<evidence type="ECO:0000313" key="12">
    <source>
        <dbReference type="Proteomes" id="UP000038010"/>
    </source>
</evidence>
<keyword evidence="2 8" id="KW-0999">Mitochondrion inner membrane</keyword>
<dbReference type="Gene3D" id="2.10.109.10">
    <property type="entry name" value="Umud Fragment, subunit A"/>
    <property type="match status" value="1"/>
</dbReference>
<dbReference type="Pfam" id="PF10502">
    <property type="entry name" value="Peptidase_S26"/>
    <property type="match status" value="1"/>
</dbReference>
<dbReference type="InterPro" id="IPR000223">
    <property type="entry name" value="Pept_S26A_signal_pept_1"/>
</dbReference>
<evidence type="ECO:0000256" key="9">
    <source>
        <dbReference type="SAM" id="MobiDB-lite"/>
    </source>
</evidence>
<dbReference type="NCBIfam" id="TIGR02227">
    <property type="entry name" value="sigpep_I_bact"/>
    <property type="match status" value="1"/>
</dbReference>
<accession>A0A0N1H4A0</accession>
<name>A0A0N1H4A0_9EURO</name>
<evidence type="ECO:0000313" key="11">
    <source>
        <dbReference type="EMBL" id="KPI35475.1"/>
    </source>
</evidence>
<dbReference type="PANTHER" id="PTHR12383">
    <property type="entry name" value="PROTEASE FAMILY S26 MITOCHONDRIAL INNER MEMBRANE PROTEASE-RELATED"/>
    <property type="match status" value="1"/>
</dbReference>
<dbReference type="RefSeq" id="XP_017995438.1">
    <property type="nucleotide sequence ID" value="XM_018139786.1"/>
</dbReference>
<dbReference type="VEuPathDB" id="FungiDB:AB675_10979"/>
<protein>
    <recommendedName>
        <fullName evidence="8">Mitochondrial inner membrane protease subunit</fullName>
        <ecNumber evidence="8">3.4.21.-</ecNumber>
    </recommendedName>
</protein>
<dbReference type="EC" id="3.4.21.-" evidence="8"/>
<evidence type="ECO:0000256" key="2">
    <source>
        <dbReference type="ARBA" id="ARBA00022792"/>
    </source>
</evidence>
<evidence type="ECO:0000256" key="5">
    <source>
        <dbReference type="ARBA" id="ARBA00023136"/>
    </source>
</evidence>
<feature type="compositionally biased region" description="Low complexity" evidence="9">
    <location>
        <begin position="30"/>
        <end position="43"/>
    </location>
</feature>